<dbReference type="InterPro" id="IPR021109">
    <property type="entry name" value="Peptidase_aspartic_dom_sf"/>
</dbReference>
<dbReference type="GO" id="GO:0004190">
    <property type="term" value="F:aspartic-type endopeptidase activity"/>
    <property type="evidence" value="ECO:0007669"/>
    <property type="project" value="InterPro"/>
</dbReference>
<dbReference type="GO" id="GO:0006508">
    <property type="term" value="P:proteolysis"/>
    <property type="evidence" value="ECO:0007669"/>
    <property type="project" value="InterPro"/>
</dbReference>
<evidence type="ECO:0000259" key="3">
    <source>
        <dbReference type="PROSITE" id="PS50175"/>
    </source>
</evidence>
<dbReference type="PROSITE" id="PS50175">
    <property type="entry name" value="ASP_PROT_RETROV"/>
    <property type="match status" value="1"/>
</dbReference>
<organism evidence="4 5">
    <name type="scientific">Pelagomonas calceolata</name>
    <dbReference type="NCBI Taxonomy" id="35677"/>
    <lineage>
        <taxon>Eukaryota</taxon>
        <taxon>Sar</taxon>
        <taxon>Stramenopiles</taxon>
        <taxon>Ochrophyta</taxon>
        <taxon>Pelagophyceae</taxon>
        <taxon>Pelagomonadales</taxon>
        <taxon>Pelagomonadaceae</taxon>
        <taxon>Pelagomonas</taxon>
    </lineage>
</organism>
<dbReference type="Proteomes" id="UP000789595">
    <property type="component" value="Unassembled WGS sequence"/>
</dbReference>
<evidence type="ECO:0000256" key="1">
    <source>
        <dbReference type="ARBA" id="ARBA00022801"/>
    </source>
</evidence>
<dbReference type="SUPFAM" id="SSF50630">
    <property type="entry name" value="Acid proteases"/>
    <property type="match status" value="1"/>
</dbReference>
<dbReference type="OrthoDB" id="44969at2759"/>
<protein>
    <recommendedName>
        <fullName evidence="3">Peptidase A2 domain-containing protein</fullName>
    </recommendedName>
</protein>
<comment type="caution">
    <text evidence="4">The sequence shown here is derived from an EMBL/GenBank/DDBJ whole genome shotgun (WGS) entry which is preliminary data.</text>
</comment>
<dbReference type="Pfam" id="PF13650">
    <property type="entry name" value="Asp_protease_2"/>
    <property type="match status" value="1"/>
</dbReference>
<feature type="region of interest" description="Disordered" evidence="2">
    <location>
        <begin position="238"/>
        <end position="268"/>
    </location>
</feature>
<sequence length="268" mass="27215">MLLSIILPLAYNNGLPYVREQGLDVLIDSGAGRSYLAQAVLDQDGPLAARARSVGAENSCEAAGLAFPGASGGILGFDALGAGSSFELTLNELRLDETGSPASSVVLTAKALGTATAPYPVTTCEFYGALACEVDALVDTGSPATIVNEALATAAGLFAIEDAEDEQGTTTTGLGGAATALRRCRAAGILVGGSVQRPSQTVLVGDLPQWAALGVASEPACVLGLDILGNAVRAARATAPKRRKTRGERSDSVLSAPRDGEEWGLEIT</sequence>
<keyword evidence="5" id="KW-1185">Reference proteome</keyword>
<accession>A0A8J2SWK5</accession>
<dbReference type="InterPro" id="IPR001995">
    <property type="entry name" value="Peptidase_A2_cat"/>
</dbReference>
<dbReference type="Gene3D" id="2.40.70.10">
    <property type="entry name" value="Acid Proteases"/>
    <property type="match status" value="1"/>
</dbReference>
<evidence type="ECO:0000313" key="5">
    <source>
        <dbReference type="Proteomes" id="UP000789595"/>
    </source>
</evidence>
<dbReference type="EMBL" id="CAKKNE010000005">
    <property type="protein sequence ID" value="CAH0375887.1"/>
    <property type="molecule type" value="Genomic_DNA"/>
</dbReference>
<reference evidence="4" key="1">
    <citation type="submission" date="2021-11" db="EMBL/GenBank/DDBJ databases">
        <authorList>
            <consortium name="Genoscope - CEA"/>
            <person name="William W."/>
        </authorList>
    </citation>
    <scope>NUCLEOTIDE SEQUENCE</scope>
</reference>
<keyword evidence="1" id="KW-0378">Hydrolase</keyword>
<name>A0A8J2SWK5_9STRA</name>
<gene>
    <name evidence="4" type="ORF">PECAL_5P04350</name>
</gene>
<proteinExistence type="predicted"/>
<evidence type="ECO:0000313" key="4">
    <source>
        <dbReference type="EMBL" id="CAH0375887.1"/>
    </source>
</evidence>
<evidence type="ECO:0000256" key="2">
    <source>
        <dbReference type="SAM" id="MobiDB-lite"/>
    </source>
</evidence>
<feature type="domain" description="Peptidase A2" evidence="3">
    <location>
        <begin position="134"/>
        <end position="227"/>
    </location>
</feature>
<dbReference type="AlphaFoldDB" id="A0A8J2SWK5"/>